<proteinExistence type="predicted"/>
<accession>A0A3D8SW83</accession>
<reference evidence="1 2" key="1">
    <citation type="journal article" date="2018" name="IMA Fungus">
        <title>IMA Genome-F 9: Draft genome sequence of Annulohypoxylon stygium, Aspergillus mulundensis, Berkeleyomyces basicola (syn. Thielaviopsis basicola), Ceratocystis smalleyi, two Cercospora beticola strains, Coleophoma cylindrospora, Fusarium fracticaudum, Phialophora cf. hyalina, and Morchella septimelata.</title>
        <authorList>
            <person name="Wingfield B.D."/>
            <person name="Bills G.F."/>
            <person name="Dong Y."/>
            <person name="Huang W."/>
            <person name="Nel W.J."/>
            <person name="Swalarsk-Parry B.S."/>
            <person name="Vaghefi N."/>
            <person name="Wilken P.M."/>
            <person name="An Z."/>
            <person name="de Beer Z.W."/>
            <person name="De Vos L."/>
            <person name="Chen L."/>
            <person name="Duong T.A."/>
            <person name="Gao Y."/>
            <person name="Hammerbacher A."/>
            <person name="Kikkert J.R."/>
            <person name="Li Y."/>
            <person name="Li H."/>
            <person name="Li K."/>
            <person name="Li Q."/>
            <person name="Liu X."/>
            <person name="Ma X."/>
            <person name="Naidoo K."/>
            <person name="Pethybridge S.J."/>
            <person name="Sun J."/>
            <person name="Steenkamp E.T."/>
            <person name="van der Nest M.A."/>
            <person name="van Wyk S."/>
            <person name="Wingfield M.J."/>
            <person name="Xiong C."/>
            <person name="Yue Q."/>
            <person name="Zhang X."/>
        </authorList>
    </citation>
    <scope>NUCLEOTIDE SEQUENCE [LARGE SCALE GENOMIC DNA]</scope>
    <source>
        <strain evidence="1 2">DSM 5745</strain>
    </source>
</reference>
<dbReference type="OrthoDB" id="5104731at2759"/>
<dbReference type="AlphaFoldDB" id="A0A3D8SW83"/>
<dbReference type="EMBL" id="PVWQ01000002">
    <property type="protein sequence ID" value="RDW90058.1"/>
    <property type="molecule type" value="Genomic_DNA"/>
</dbReference>
<dbReference type="GeneID" id="38112203"/>
<name>A0A3D8SW83_9EURO</name>
<dbReference type="Proteomes" id="UP000256690">
    <property type="component" value="Unassembled WGS sequence"/>
</dbReference>
<dbReference type="STRING" id="1810919.A0A3D8SW83"/>
<evidence type="ECO:0000313" key="2">
    <source>
        <dbReference type="Proteomes" id="UP000256690"/>
    </source>
</evidence>
<comment type="caution">
    <text evidence="1">The sequence shown here is derived from an EMBL/GenBank/DDBJ whole genome shotgun (WGS) entry which is preliminary data.</text>
</comment>
<dbReference type="RefSeq" id="XP_026607012.1">
    <property type="nucleotide sequence ID" value="XM_026743849.1"/>
</dbReference>
<protein>
    <submittedName>
        <fullName evidence="1">Uncharacterized protein</fullName>
    </submittedName>
</protein>
<organism evidence="1 2">
    <name type="scientific">Aspergillus mulundensis</name>
    <dbReference type="NCBI Taxonomy" id="1810919"/>
    <lineage>
        <taxon>Eukaryota</taxon>
        <taxon>Fungi</taxon>
        <taxon>Dikarya</taxon>
        <taxon>Ascomycota</taxon>
        <taxon>Pezizomycotina</taxon>
        <taxon>Eurotiomycetes</taxon>
        <taxon>Eurotiomycetidae</taxon>
        <taxon>Eurotiales</taxon>
        <taxon>Aspergillaceae</taxon>
        <taxon>Aspergillus</taxon>
        <taxon>Aspergillus subgen. Nidulantes</taxon>
    </lineage>
</organism>
<evidence type="ECO:0000313" key="1">
    <source>
        <dbReference type="EMBL" id="RDW90058.1"/>
    </source>
</evidence>
<gene>
    <name evidence="1" type="ORF">DSM5745_01833</name>
</gene>
<sequence>MSKSSTKLKSTADLYHIQCFEKIADFAQTDFLDRVLPMTGTNWRLRGMSLTSMGDGNYSLPGAVERLVPQWVSTRKRLIEKRDGLYDEAEQKEWENEHADLMALMLKAGSSEYKAQPARIPSGVDEATYRLLSEELAPNESDGPGDTQEWNLFKTYINPTVEALNDPHDLSRMLLSWCNDMALISKDDNDLDEQDKAAKVRIGDKGIRGLKRLAVIHKRY</sequence>
<keyword evidence="2" id="KW-1185">Reference proteome</keyword>